<evidence type="ECO:0000313" key="3">
    <source>
        <dbReference type="EnsemblMetazoa" id="AMEC016827-PA"/>
    </source>
</evidence>
<feature type="transmembrane region" description="Helical" evidence="2">
    <location>
        <begin position="166"/>
        <end position="184"/>
    </location>
</feature>
<dbReference type="Pfam" id="PF15883">
    <property type="entry name" value="DUF4736"/>
    <property type="match status" value="1"/>
</dbReference>
<sequence>LGDSLNAVREQRRGSSVQHQEQKDHPLYPYLGKVSAEARAHRTWGEAVRGPKAVIHNPEALEVLDFIDNHLEPYPCTCVTTVKFLVSKFSTGKKSYGTTAPMAIVFQFCQAQLVKLHRFLLGNHQRLLFTSLLIGMTTGTVHWQSIRHPALVEHLHENLRTFPVEISFGAVALLSFGALLSYGLYRHHLCGKERRARVAIRQRYIDYIVLCLMVSVANAARQHLHCPDKEGLGLQQLEGYRRDIEVAIARFRASARKLLQEPPLPLANSHTFLERYFRLDDERFGEEILSLKRDAGSLMNVPAIKGLLIFLTKNAPKNYDNLQGKETNYCRLPTPTRDPGI</sequence>
<evidence type="ECO:0000256" key="1">
    <source>
        <dbReference type="SAM" id="MobiDB-lite"/>
    </source>
</evidence>
<dbReference type="VEuPathDB" id="VectorBase:AMEC016827"/>
<protein>
    <submittedName>
        <fullName evidence="3">Uncharacterized protein</fullName>
    </submittedName>
</protein>
<keyword evidence="2" id="KW-0472">Membrane</keyword>
<evidence type="ECO:0000313" key="4">
    <source>
        <dbReference type="Proteomes" id="UP000075902"/>
    </source>
</evidence>
<evidence type="ECO:0000256" key="2">
    <source>
        <dbReference type="SAM" id="Phobius"/>
    </source>
</evidence>
<feature type="transmembrane region" description="Helical" evidence="2">
    <location>
        <begin position="127"/>
        <end position="146"/>
    </location>
</feature>
<reference evidence="4" key="1">
    <citation type="submission" date="2014-01" db="EMBL/GenBank/DDBJ databases">
        <title>The Genome Sequence of Anopheles melas CM1001059_A (V2).</title>
        <authorList>
            <consortium name="The Broad Institute Genomics Platform"/>
            <person name="Neafsey D.E."/>
            <person name="Besansky N."/>
            <person name="Howell P."/>
            <person name="Walton C."/>
            <person name="Young S.K."/>
            <person name="Zeng Q."/>
            <person name="Gargeya S."/>
            <person name="Fitzgerald M."/>
            <person name="Haas B."/>
            <person name="Abouelleil A."/>
            <person name="Allen A.W."/>
            <person name="Alvarado L."/>
            <person name="Arachchi H.M."/>
            <person name="Berlin A.M."/>
            <person name="Chapman S.B."/>
            <person name="Gainer-Dewar J."/>
            <person name="Goldberg J."/>
            <person name="Griggs A."/>
            <person name="Gujja S."/>
            <person name="Hansen M."/>
            <person name="Howarth C."/>
            <person name="Imamovic A."/>
            <person name="Ireland A."/>
            <person name="Larimer J."/>
            <person name="McCowan C."/>
            <person name="Murphy C."/>
            <person name="Pearson M."/>
            <person name="Poon T.W."/>
            <person name="Priest M."/>
            <person name="Roberts A."/>
            <person name="Saif S."/>
            <person name="Shea T."/>
            <person name="Sisk P."/>
            <person name="Sykes S."/>
            <person name="Wortman J."/>
            <person name="Nusbaum C."/>
            <person name="Birren B."/>
        </authorList>
    </citation>
    <scope>NUCLEOTIDE SEQUENCE [LARGE SCALE GENOMIC DNA]</scope>
    <source>
        <strain evidence="4">CM1001059</strain>
    </source>
</reference>
<feature type="region of interest" description="Disordered" evidence="1">
    <location>
        <begin position="1"/>
        <end position="22"/>
    </location>
</feature>
<reference evidence="3" key="2">
    <citation type="submission" date="2020-05" db="UniProtKB">
        <authorList>
            <consortium name="EnsemblMetazoa"/>
        </authorList>
    </citation>
    <scope>IDENTIFICATION</scope>
    <source>
        <strain evidence="3">CM1001059</strain>
    </source>
</reference>
<dbReference type="InterPro" id="IPR031754">
    <property type="entry name" value="DUF4736"/>
</dbReference>
<dbReference type="AlphaFoldDB" id="A0A182UAE2"/>
<name>A0A182UAE2_9DIPT</name>
<accession>A0A182UAE2</accession>
<keyword evidence="2" id="KW-1133">Transmembrane helix</keyword>
<dbReference type="EnsemblMetazoa" id="AMEC016827-RA">
    <property type="protein sequence ID" value="AMEC016827-PA"/>
    <property type="gene ID" value="AMEC016827"/>
</dbReference>
<keyword evidence="4" id="KW-1185">Reference proteome</keyword>
<proteinExistence type="predicted"/>
<organism evidence="3 4">
    <name type="scientific">Anopheles melas</name>
    <dbReference type="NCBI Taxonomy" id="34690"/>
    <lineage>
        <taxon>Eukaryota</taxon>
        <taxon>Metazoa</taxon>
        <taxon>Ecdysozoa</taxon>
        <taxon>Arthropoda</taxon>
        <taxon>Hexapoda</taxon>
        <taxon>Insecta</taxon>
        <taxon>Pterygota</taxon>
        <taxon>Neoptera</taxon>
        <taxon>Endopterygota</taxon>
        <taxon>Diptera</taxon>
        <taxon>Nematocera</taxon>
        <taxon>Culicoidea</taxon>
        <taxon>Culicidae</taxon>
        <taxon>Anophelinae</taxon>
        <taxon>Anopheles</taxon>
    </lineage>
</organism>
<dbReference type="Proteomes" id="UP000075902">
    <property type="component" value="Unassembled WGS sequence"/>
</dbReference>
<keyword evidence="2" id="KW-0812">Transmembrane</keyword>